<evidence type="ECO:0000256" key="1">
    <source>
        <dbReference type="SAM" id="Phobius"/>
    </source>
</evidence>
<dbReference type="EMBL" id="QGDC01000003">
    <property type="protein sequence ID" value="RCH55607.1"/>
    <property type="molecule type" value="Genomic_DNA"/>
</dbReference>
<name>A0A367GQ76_9SPHI</name>
<keyword evidence="1" id="KW-0812">Transmembrane</keyword>
<feature type="transmembrane region" description="Helical" evidence="1">
    <location>
        <begin position="23"/>
        <end position="43"/>
    </location>
</feature>
<dbReference type="SUPFAM" id="SSF55961">
    <property type="entry name" value="Bet v1-like"/>
    <property type="match status" value="1"/>
</dbReference>
<protein>
    <submittedName>
        <fullName evidence="2">Uncharacterized protein</fullName>
    </submittedName>
</protein>
<evidence type="ECO:0000313" key="3">
    <source>
        <dbReference type="Proteomes" id="UP000253209"/>
    </source>
</evidence>
<keyword evidence="3" id="KW-1185">Reference proteome</keyword>
<accession>A0A367GQ76</accession>
<keyword evidence="1" id="KW-1133">Transmembrane helix</keyword>
<organism evidence="2 3">
    <name type="scientific">Mucilaginibacter hurinus</name>
    <dbReference type="NCBI Taxonomy" id="2201324"/>
    <lineage>
        <taxon>Bacteria</taxon>
        <taxon>Pseudomonadati</taxon>
        <taxon>Bacteroidota</taxon>
        <taxon>Sphingobacteriia</taxon>
        <taxon>Sphingobacteriales</taxon>
        <taxon>Sphingobacteriaceae</taxon>
        <taxon>Mucilaginibacter</taxon>
    </lineage>
</organism>
<proteinExistence type="predicted"/>
<dbReference type="Proteomes" id="UP000253209">
    <property type="component" value="Unassembled WGS sequence"/>
</dbReference>
<dbReference type="AlphaFoldDB" id="A0A367GQ76"/>
<keyword evidence="1" id="KW-0472">Membrane</keyword>
<evidence type="ECO:0000313" key="2">
    <source>
        <dbReference type="EMBL" id="RCH55607.1"/>
    </source>
</evidence>
<sequence>MLCAAIGGVFFGKYVLNYRKRNGVMYSVFFIPIIAGIIEAQYISPSQTFTIHTSTIVRADPSIIWANIVRVNKIRKEEYNNGFFNFAGIPRPLYAQLNKDTLGGIRTGHFEEGLIFKETVNQWHRNQRVSFNIAVVPSSVRNTVFDKHVLTGAHFEFLNASYEIQRLGSNECRLHLTSSYKLNTKINSYASLWGNLMLSDFQNRLLDVIKNRCDKQ</sequence>
<gene>
    <name evidence="2" type="ORF">DJ568_06860</name>
</gene>
<reference evidence="2 3" key="1">
    <citation type="submission" date="2018-05" db="EMBL/GenBank/DDBJ databases">
        <title>Mucilaginibacter hurinus sp. nov., isolated from briquette warehouse soil.</title>
        <authorList>
            <person name="Choi L."/>
        </authorList>
    </citation>
    <scope>NUCLEOTIDE SEQUENCE [LARGE SCALE GENOMIC DNA]</scope>
    <source>
        <strain evidence="2 3">ZR32</strain>
    </source>
</reference>
<comment type="caution">
    <text evidence="2">The sequence shown here is derived from an EMBL/GenBank/DDBJ whole genome shotgun (WGS) entry which is preliminary data.</text>
</comment>